<name>A0A8S5QNL7_9CAUD</name>
<protein>
    <submittedName>
        <fullName evidence="2">DNA helix destabilizing protein</fullName>
    </submittedName>
</protein>
<reference evidence="2" key="1">
    <citation type="journal article" date="2021" name="Proc. Natl. Acad. Sci. U.S.A.">
        <title>A Catalog of Tens of Thousands of Viruses from Human Metagenomes Reveals Hidden Associations with Chronic Diseases.</title>
        <authorList>
            <person name="Tisza M.J."/>
            <person name="Buck C.B."/>
        </authorList>
    </citation>
    <scope>NUCLEOTIDE SEQUENCE</scope>
    <source>
        <strain evidence="2">CttOT32</strain>
    </source>
</reference>
<proteinExistence type="predicted"/>
<dbReference type="EMBL" id="BK015694">
    <property type="protein sequence ID" value="DAE20411.1"/>
    <property type="molecule type" value="Genomic_DNA"/>
</dbReference>
<feature type="region of interest" description="Disordered" evidence="1">
    <location>
        <begin position="161"/>
        <end position="188"/>
    </location>
</feature>
<dbReference type="SUPFAM" id="SSF50249">
    <property type="entry name" value="Nucleic acid-binding proteins"/>
    <property type="match status" value="1"/>
</dbReference>
<dbReference type="InterPro" id="IPR012340">
    <property type="entry name" value="NA-bd_OB-fold"/>
</dbReference>
<feature type="compositionally biased region" description="Acidic residues" evidence="1">
    <location>
        <begin position="173"/>
        <end position="188"/>
    </location>
</feature>
<dbReference type="InterPro" id="IPR022595">
    <property type="entry name" value="Enc34_ssDNA-bd"/>
</dbReference>
<organism evidence="2">
    <name type="scientific">Siphoviridae sp. cttOT32</name>
    <dbReference type="NCBI Taxonomy" id="2826493"/>
    <lineage>
        <taxon>Viruses</taxon>
        <taxon>Duplodnaviria</taxon>
        <taxon>Heunggongvirae</taxon>
        <taxon>Uroviricota</taxon>
        <taxon>Caudoviricetes</taxon>
    </lineage>
</organism>
<dbReference type="Gene3D" id="2.40.50.140">
    <property type="entry name" value="Nucleic acid-binding proteins"/>
    <property type="match status" value="1"/>
</dbReference>
<evidence type="ECO:0000313" key="2">
    <source>
        <dbReference type="EMBL" id="DAE20411.1"/>
    </source>
</evidence>
<dbReference type="Pfam" id="PF10991">
    <property type="entry name" value="Enc34_ssDNA-bd"/>
    <property type="match status" value="1"/>
</dbReference>
<sequence length="188" mass="20995">MSKKLILKNVRFSYVRVFEPEQYQGVGESHYSVVLLIPKTDTALVKQINDAVKAEAQDYFSRDPKFKGRVPENYKSPLRDGDDPEKEGQAGFEGCYYITAKRKEELGKPVVIDKSKRPITVKEDMYSGSWGVASISIYGYNMSGDNRGITAGLNGIQKVTDDDRLDGGSSVNDFEDLSDENDSLADFN</sequence>
<evidence type="ECO:0000256" key="1">
    <source>
        <dbReference type="SAM" id="MobiDB-lite"/>
    </source>
</evidence>
<accession>A0A8S5QNL7</accession>